<organism evidence="1 2">
    <name type="scientific">Alkalimonas mucilaginosa</name>
    <dbReference type="NCBI Taxonomy" id="3057676"/>
    <lineage>
        <taxon>Bacteria</taxon>
        <taxon>Pseudomonadati</taxon>
        <taxon>Pseudomonadota</taxon>
        <taxon>Gammaproteobacteria</taxon>
        <taxon>Alkalimonas</taxon>
    </lineage>
</organism>
<keyword evidence="2" id="KW-1185">Reference proteome</keyword>
<accession>A0ABU7JA92</accession>
<evidence type="ECO:0000313" key="1">
    <source>
        <dbReference type="EMBL" id="MEE2022617.1"/>
    </source>
</evidence>
<evidence type="ECO:0000313" key="2">
    <source>
        <dbReference type="Proteomes" id="UP001339167"/>
    </source>
</evidence>
<gene>
    <name evidence="1" type="ORF">QWF21_00005</name>
</gene>
<dbReference type="Proteomes" id="UP001339167">
    <property type="component" value="Unassembled WGS sequence"/>
</dbReference>
<dbReference type="EMBL" id="JAUGZK010000001">
    <property type="protein sequence ID" value="MEE2022617.1"/>
    <property type="molecule type" value="Genomic_DNA"/>
</dbReference>
<protein>
    <submittedName>
        <fullName evidence="1">Uncharacterized protein</fullName>
    </submittedName>
</protein>
<dbReference type="RefSeq" id="WP_330085986.1">
    <property type="nucleotide sequence ID" value="NZ_JAUGZK010000001.1"/>
</dbReference>
<reference evidence="1 2" key="1">
    <citation type="submission" date="2023-06" db="EMBL/GenBank/DDBJ databases">
        <title>Alkalimonas sp., MEB004 an alkaliphilic bacterium isolated from Lonar Lake, India.</title>
        <authorList>
            <person name="Joshi A."/>
            <person name="Thite S."/>
        </authorList>
    </citation>
    <scope>NUCLEOTIDE SEQUENCE [LARGE SCALE GENOMIC DNA]</scope>
    <source>
        <strain evidence="1 2">MEB004</strain>
    </source>
</reference>
<name>A0ABU7JA92_9GAMM</name>
<proteinExistence type="predicted"/>
<sequence>VEWAFCFIRCAEVLLTHACHRGGIAKHFPVFRPSGLPTAVLKRSRRFSRHAGSVHHPAICEG</sequence>
<comment type="caution">
    <text evidence="1">The sequence shown here is derived from an EMBL/GenBank/DDBJ whole genome shotgun (WGS) entry which is preliminary data.</text>
</comment>
<feature type="non-terminal residue" evidence="1">
    <location>
        <position position="1"/>
    </location>
</feature>